<dbReference type="RefSeq" id="YP_009324231.1">
    <property type="nucleotide sequence ID" value="NC_031935.1"/>
</dbReference>
<dbReference type="Proteomes" id="UP000202081">
    <property type="component" value="Segment"/>
</dbReference>
<dbReference type="OrthoDB" id="27793at10239"/>
<protein>
    <submittedName>
        <fullName evidence="1">Uncharacterized protein</fullName>
    </submittedName>
</protein>
<proteinExistence type="predicted"/>
<evidence type="ECO:0000313" key="2">
    <source>
        <dbReference type="Proteomes" id="UP000202081"/>
    </source>
</evidence>
<sequence>MGKRYNQSDNQKYQQFDEDFEDFGYEVKNIRRQTKKKVTKFKREFDEYGDSF</sequence>
<keyword evidence="2" id="KW-1185">Reference proteome</keyword>
<dbReference type="GeneID" id="30309141"/>
<gene>
    <name evidence="1" type="ORF">P29B0810_068</name>
</gene>
<accession>A0A1D8KST9</accession>
<reference evidence="1 2" key="1">
    <citation type="journal article" date="2016" name="Virology">
        <title>The genomic content and context of auxiliary metabolic genes in marine cyanomyoviruses.</title>
        <authorList>
            <person name="Crummett L.T."/>
            <person name="Puxty R.J."/>
            <person name="Weihe C."/>
            <person name="Marston M.F."/>
            <person name="Martiny J.B."/>
        </authorList>
    </citation>
    <scope>NUCLEOTIDE SEQUENCE [LARGE SCALE GENOMIC DNA]</scope>
    <source>
        <strain evidence="1">0810PA29</strain>
    </source>
</reference>
<name>A0A1D8KST9_9CAUD</name>
<dbReference type="EMBL" id="KU686211">
    <property type="protein sequence ID" value="AOV61763.1"/>
    <property type="molecule type" value="Genomic_DNA"/>
</dbReference>
<dbReference type="KEGG" id="vg:30309141"/>
<organism evidence="1 2">
    <name type="scientific">Synechococcus phage S-WAM2</name>
    <dbReference type="NCBI Taxonomy" id="1815522"/>
    <lineage>
        <taxon>Viruses</taxon>
        <taxon>Duplodnaviria</taxon>
        <taxon>Heunggongvirae</taxon>
        <taxon>Uroviricota</taxon>
        <taxon>Caudoviricetes</taxon>
        <taxon>Pantevenvirales</taxon>
        <taxon>Kyanoviridae</taxon>
        <taxon>Cymopoleiavirus</taxon>
        <taxon>Cymopoleiavirus swam2</taxon>
    </lineage>
</organism>
<evidence type="ECO:0000313" key="1">
    <source>
        <dbReference type="EMBL" id="AOV61763.1"/>
    </source>
</evidence>